<keyword evidence="3" id="KW-1185">Reference proteome</keyword>
<evidence type="ECO:0000256" key="1">
    <source>
        <dbReference type="SAM" id="Phobius"/>
    </source>
</evidence>
<dbReference type="Proteomes" id="UP001557485">
    <property type="component" value="Unassembled WGS sequence"/>
</dbReference>
<name>A0ABV3U0J9_9GAMM</name>
<sequence length="127" mass="13517">MAFNHRSVYRSDVGLFVLLATPVLNDYVVELLLGFGESDIYRGGAKAAINTFVGVAGVLGLGFALLRLQLADSRAIVGISLFVKTSAAAWLLFAYMQGVSPAFMALAAADFMSALLLLRALVSRNES</sequence>
<protein>
    <submittedName>
        <fullName evidence="2">Uncharacterized protein</fullName>
    </submittedName>
</protein>
<evidence type="ECO:0000313" key="2">
    <source>
        <dbReference type="EMBL" id="MEX1667418.1"/>
    </source>
</evidence>
<feature type="transmembrane region" description="Helical" evidence="1">
    <location>
        <begin position="102"/>
        <end position="122"/>
    </location>
</feature>
<feature type="transmembrane region" description="Helical" evidence="1">
    <location>
        <begin position="75"/>
        <end position="96"/>
    </location>
</feature>
<dbReference type="RefSeq" id="WP_368379752.1">
    <property type="nucleotide sequence ID" value="NZ_JBFRYA010000001.1"/>
</dbReference>
<keyword evidence="1" id="KW-0472">Membrane</keyword>
<proteinExistence type="predicted"/>
<reference evidence="2 3" key="1">
    <citation type="journal article" date="2011" name="Int. J. Syst. Evol. Microbiol.">
        <title>Zhongshania antarctica gen. nov., sp. nov. and Zhongshania guokunii sp. nov., gammaproteobacteria respectively isolated from coastal attached (fast) ice and surface seawater of the Antarctic.</title>
        <authorList>
            <person name="Li H.J."/>
            <person name="Zhang X.Y."/>
            <person name="Chen C.X."/>
            <person name="Zhang Y.J."/>
            <person name="Gao Z.M."/>
            <person name="Yu Y."/>
            <person name="Chen X.L."/>
            <person name="Chen B."/>
            <person name="Zhang Y.Z."/>
        </authorList>
    </citation>
    <scope>NUCLEOTIDE SEQUENCE [LARGE SCALE GENOMIC DNA]</scope>
    <source>
        <strain evidence="2 3">ZS6-22T</strain>
    </source>
</reference>
<keyword evidence="1" id="KW-1133">Transmembrane helix</keyword>
<accession>A0ABV3U0J9</accession>
<keyword evidence="1" id="KW-0812">Transmembrane</keyword>
<organism evidence="2 3">
    <name type="scientific">Zhongshania guokunii</name>
    <dbReference type="NCBI Taxonomy" id="641783"/>
    <lineage>
        <taxon>Bacteria</taxon>
        <taxon>Pseudomonadati</taxon>
        <taxon>Pseudomonadota</taxon>
        <taxon>Gammaproteobacteria</taxon>
        <taxon>Cellvibrionales</taxon>
        <taxon>Spongiibacteraceae</taxon>
        <taxon>Zhongshania</taxon>
    </lineage>
</organism>
<dbReference type="EMBL" id="JBFRYA010000001">
    <property type="protein sequence ID" value="MEX1667418.1"/>
    <property type="molecule type" value="Genomic_DNA"/>
</dbReference>
<evidence type="ECO:0000313" key="3">
    <source>
        <dbReference type="Proteomes" id="UP001557485"/>
    </source>
</evidence>
<feature type="transmembrane region" description="Helical" evidence="1">
    <location>
        <begin position="49"/>
        <end position="68"/>
    </location>
</feature>
<gene>
    <name evidence="2" type="ORF">AB4876_00765</name>
</gene>
<comment type="caution">
    <text evidence="2">The sequence shown here is derived from an EMBL/GenBank/DDBJ whole genome shotgun (WGS) entry which is preliminary data.</text>
</comment>